<dbReference type="InterPro" id="IPR021858">
    <property type="entry name" value="Fun_TF"/>
</dbReference>
<keyword evidence="3" id="KW-1185">Reference proteome</keyword>
<reference evidence="2 3" key="1">
    <citation type="submission" date="2016-04" db="EMBL/GenBank/DDBJ databases">
        <title>A degradative enzymes factory behind the ericoid mycorrhizal symbiosis.</title>
        <authorList>
            <consortium name="DOE Joint Genome Institute"/>
            <person name="Martino E."/>
            <person name="Morin E."/>
            <person name="Grelet G."/>
            <person name="Kuo A."/>
            <person name="Kohler A."/>
            <person name="Daghino S."/>
            <person name="Barry K."/>
            <person name="Choi C."/>
            <person name="Cichocki N."/>
            <person name="Clum A."/>
            <person name="Copeland A."/>
            <person name="Hainaut M."/>
            <person name="Haridas S."/>
            <person name="Labutti K."/>
            <person name="Lindquist E."/>
            <person name="Lipzen A."/>
            <person name="Khouja H.-R."/>
            <person name="Murat C."/>
            <person name="Ohm R."/>
            <person name="Olson A."/>
            <person name="Spatafora J."/>
            <person name="Veneault-Fourrey C."/>
            <person name="Henrissat B."/>
            <person name="Grigoriev I."/>
            <person name="Martin F."/>
            <person name="Perotto S."/>
        </authorList>
    </citation>
    <scope>NUCLEOTIDE SEQUENCE [LARGE SCALE GENOMIC DNA]</scope>
    <source>
        <strain evidence="2 3">F</strain>
    </source>
</reference>
<evidence type="ECO:0000313" key="2">
    <source>
        <dbReference type="EMBL" id="PMD43759.1"/>
    </source>
</evidence>
<protein>
    <submittedName>
        <fullName evidence="2">Uncharacterized protein</fullName>
    </submittedName>
</protein>
<dbReference type="Proteomes" id="UP000235786">
    <property type="component" value="Unassembled WGS sequence"/>
</dbReference>
<organism evidence="2 3">
    <name type="scientific">Hyaloscypha variabilis (strain UAMH 11265 / GT02V1 / F)</name>
    <name type="common">Meliniomyces variabilis</name>
    <dbReference type="NCBI Taxonomy" id="1149755"/>
    <lineage>
        <taxon>Eukaryota</taxon>
        <taxon>Fungi</taxon>
        <taxon>Dikarya</taxon>
        <taxon>Ascomycota</taxon>
        <taxon>Pezizomycotina</taxon>
        <taxon>Leotiomycetes</taxon>
        <taxon>Helotiales</taxon>
        <taxon>Hyaloscyphaceae</taxon>
        <taxon>Hyaloscypha</taxon>
        <taxon>Hyaloscypha variabilis</taxon>
    </lineage>
</organism>
<dbReference type="PANTHER" id="PTHR37540:SF5">
    <property type="entry name" value="TRANSCRIPTION FACTOR DOMAIN-CONTAINING PROTEIN"/>
    <property type="match status" value="1"/>
</dbReference>
<dbReference type="EMBL" id="KZ613942">
    <property type="protein sequence ID" value="PMD43759.1"/>
    <property type="molecule type" value="Genomic_DNA"/>
</dbReference>
<evidence type="ECO:0000256" key="1">
    <source>
        <dbReference type="SAM" id="MobiDB-lite"/>
    </source>
</evidence>
<gene>
    <name evidence="2" type="ORF">L207DRAFT_580588</name>
</gene>
<sequence>MDQGPLNALLRHECEDQNEEPESSRAERTRKRQACDLAEVELAWIAEDDVAANQQNATETGTAKPKGASRSVIRSHARRPKSLAPVQRGSRVTTVSIQSRPIVRPAVQGASNEVAVSMTRDNPKSPQQDVYLTRGLATSSINSFEPLLVQASVKFHNLFPHWDRFLKHSQVVGRRKEWLSFAISDPAVFNVTLALAAMDAAIFEGKTSNPALFHYIGQTIRVVYHSLSKSDSAATKSTILAIAVLACLELLLGSKESSQSHIAGLFKLVESCGGINELGDRSAAKRVILWADNSASILFERKTFWEACHLEDRELEPNPGLRNRLAEIYKMKLSNLSGSSTLSEETIDIFWQLRNMSRLKEEAAQQVSPPDKIGNVLFSSTFARVEYRLGMLIRLQSISALTQKLSIYVLFGMAGYLHSTIFGHDFSRRMPLCNILSSRLRTVLEKTDWKLLEVQYPEMMLWIYIVAGLAGNSSSEEPWFATKVAEFCIENGLVGGDDIALALQEFLWTELYRSPVTLSFWSKVATAQGFEARFDVKRLNDRAPVRMYNAPMTSIEE</sequence>
<proteinExistence type="predicted"/>
<evidence type="ECO:0000313" key="3">
    <source>
        <dbReference type="Proteomes" id="UP000235786"/>
    </source>
</evidence>
<feature type="region of interest" description="Disordered" evidence="1">
    <location>
        <begin position="1"/>
        <end position="32"/>
    </location>
</feature>
<dbReference type="OrthoDB" id="4158087at2759"/>
<dbReference type="Pfam" id="PF11951">
    <property type="entry name" value="Fungal_trans_2"/>
    <property type="match status" value="1"/>
</dbReference>
<name>A0A2J6RZ26_HYAVF</name>
<dbReference type="PANTHER" id="PTHR37540">
    <property type="entry name" value="TRANSCRIPTION FACTOR (ACR-2), PUTATIVE-RELATED-RELATED"/>
    <property type="match status" value="1"/>
</dbReference>
<feature type="region of interest" description="Disordered" evidence="1">
    <location>
        <begin position="54"/>
        <end position="92"/>
    </location>
</feature>
<accession>A0A2J6RZ26</accession>
<dbReference type="AlphaFoldDB" id="A0A2J6RZ26"/>